<dbReference type="EMBL" id="BMTD01000015">
    <property type="protein sequence ID" value="GGV12322.1"/>
    <property type="molecule type" value="Genomic_DNA"/>
</dbReference>
<feature type="compositionally biased region" description="Basic residues" evidence="1">
    <location>
        <begin position="1"/>
        <end position="12"/>
    </location>
</feature>
<dbReference type="AlphaFoldDB" id="A0A918IFS3"/>
<evidence type="ECO:0000313" key="4">
    <source>
        <dbReference type="Proteomes" id="UP000618795"/>
    </source>
</evidence>
<evidence type="ECO:0000259" key="2">
    <source>
        <dbReference type="Pfam" id="PF13011"/>
    </source>
</evidence>
<organism evidence="3 4">
    <name type="scientific">Streptomyces filipinensis</name>
    <dbReference type="NCBI Taxonomy" id="66887"/>
    <lineage>
        <taxon>Bacteria</taxon>
        <taxon>Bacillati</taxon>
        <taxon>Actinomycetota</taxon>
        <taxon>Actinomycetes</taxon>
        <taxon>Kitasatosporales</taxon>
        <taxon>Streptomycetaceae</taxon>
        <taxon>Streptomyces</taxon>
    </lineage>
</organism>
<evidence type="ECO:0000313" key="3">
    <source>
        <dbReference type="EMBL" id="GGV12322.1"/>
    </source>
</evidence>
<accession>A0A918IFS3</accession>
<name>A0A918IFS3_9ACTN</name>
<comment type="caution">
    <text evidence="3">The sequence shown here is derived from an EMBL/GenBank/DDBJ whole genome shotgun (WGS) entry which is preliminary data.</text>
</comment>
<dbReference type="Proteomes" id="UP000618795">
    <property type="component" value="Unassembled WGS sequence"/>
</dbReference>
<protein>
    <recommendedName>
        <fullName evidence="2">DNA-binding domain-containing protein</fullName>
    </recommendedName>
</protein>
<reference evidence="3" key="1">
    <citation type="journal article" date="2014" name="Int. J. Syst. Evol. Microbiol.">
        <title>Complete genome sequence of Corynebacterium casei LMG S-19264T (=DSM 44701T), isolated from a smear-ripened cheese.</title>
        <authorList>
            <consortium name="US DOE Joint Genome Institute (JGI-PGF)"/>
            <person name="Walter F."/>
            <person name="Albersmeier A."/>
            <person name="Kalinowski J."/>
            <person name="Ruckert C."/>
        </authorList>
    </citation>
    <scope>NUCLEOTIDE SEQUENCE</scope>
    <source>
        <strain evidence="3">JCM 4369</strain>
    </source>
</reference>
<reference evidence="3" key="2">
    <citation type="submission" date="2020-09" db="EMBL/GenBank/DDBJ databases">
        <authorList>
            <person name="Sun Q."/>
            <person name="Ohkuma M."/>
        </authorList>
    </citation>
    <scope>NUCLEOTIDE SEQUENCE</scope>
    <source>
        <strain evidence="3">JCM 4369</strain>
    </source>
</reference>
<dbReference type="InterPro" id="IPR024967">
    <property type="entry name" value="DNA-bd_IS481-type"/>
</dbReference>
<dbReference type="Pfam" id="PF13011">
    <property type="entry name" value="LZ_Tnp_IS481"/>
    <property type="match status" value="1"/>
</dbReference>
<evidence type="ECO:0000256" key="1">
    <source>
        <dbReference type="SAM" id="MobiDB-lite"/>
    </source>
</evidence>
<gene>
    <name evidence="3" type="ORF">GCM10010260_58710</name>
</gene>
<proteinExistence type="predicted"/>
<keyword evidence="4" id="KW-1185">Reference proteome</keyword>
<sequence>MAPQGRHHLRWRSKGDSGLLDRSSRPRKTPLGTAAATEAHVCRQQQDRKLGPARIGPTLGLPASTVHRTLTRHVRNRLTSVHLLRQRRGS</sequence>
<feature type="domain" description="DNA-binding" evidence="2">
    <location>
        <begin position="9"/>
        <end position="45"/>
    </location>
</feature>
<feature type="region of interest" description="Disordered" evidence="1">
    <location>
        <begin position="1"/>
        <end position="61"/>
    </location>
</feature>